<organism evidence="2 3">
    <name type="scientific">Lithospermum erythrorhizon</name>
    <name type="common">Purple gromwell</name>
    <name type="synonym">Lithospermum officinale var. erythrorhizon</name>
    <dbReference type="NCBI Taxonomy" id="34254"/>
    <lineage>
        <taxon>Eukaryota</taxon>
        <taxon>Viridiplantae</taxon>
        <taxon>Streptophyta</taxon>
        <taxon>Embryophyta</taxon>
        <taxon>Tracheophyta</taxon>
        <taxon>Spermatophyta</taxon>
        <taxon>Magnoliopsida</taxon>
        <taxon>eudicotyledons</taxon>
        <taxon>Gunneridae</taxon>
        <taxon>Pentapetalae</taxon>
        <taxon>asterids</taxon>
        <taxon>lamiids</taxon>
        <taxon>Boraginales</taxon>
        <taxon>Boraginaceae</taxon>
        <taxon>Boraginoideae</taxon>
        <taxon>Lithospermeae</taxon>
        <taxon>Lithospermum</taxon>
    </lineage>
</organism>
<gene>
    <name evidence="2" type="ORF">LIER_24369</name>
</gene>
<dbReference type="AlphaFoldDB" id="A0AAV3R423"/>
<reference evidence="2 3" key="1">
    <citation type="submission" date="2024-01" db="EMBL/GenBank/DDBJ databases">
        <title>The complete chloroplast genome sequence of Lithospermum erythrorhizon: insights into the phylogenetic relationship among Boraginaceae species and the maternal lineages of purple gromwells.</title>
        <authorList>
            <person name="Okada T."/>
            <person name="Watanabe K."/>
        </authorList>
    </citation>
    <scope>NUCLEOTIDE SEQUENCE [LARGE SCALE GENOMIC DNA]</scope>
</reference>
<dbReference type="PANTHER" id="PTHR37984:SF5">
    <property type="entry name" value="PROTEIN NYNRIN-LIKE"/>
    <property type="match status" value="1"/>
</dbReference>
<comment type="caution">
    <text evidence="2">The sequence shown here is derived from an EMBL/GenBank/DDBJ whole genome shotgun (WGS) entry which is preliminary data.</text>
</comment>
<dbReference type="SUPFAM" id="SSF53098">
    <property type="entry name" value="Ribonuclease H-like"/>
    <property type="match status" value="1"/>
</dbReference>
<proteinExistence type="predicted"/>
<evidence type="ECO:0000259" key="1">
    <source>
        <dbReference type="PROSITE" id="PS50994"/>
    </source>
</evidence>
<dbReference type="InterPro" id="IPR036397">
    <property type="entry name" value="RNaseH_sf"/>
</dbReference>
<dbReference type="GO" id="GO:0015074">
    <property type="term" value="P:DNA integration"/>
    <property type="evidence" value="ECO:0007669"/>
    <property type="project" value="InterPro"/>
</dbReference>
<dbReference type="GO" id="GO:0003676">
    <property type="term" value="F:nucleic acid binding"/>
    <property type="evidence" value="ECO:0007669"/>
    <property type="project" value="InterPro"/>
</dbReference>
<feature type="domain" description="Integrase catalytic" evidence="1">
    <location>
        <begin position="1"/>
        <end position="80"/>
    </location>
</feature>
<evidence type="ECO:0000313" key="2">
    <source>
        <dbReference type="EMBL" id="GAA0170008.1"/>
    </source>
</evidence>
<dbReference type="InterPro" id="IPR001584">
    <property type="entry name" value="Integrase_cat-core"/>
</dbReference>
<dbReference type="Proteomes" id="UP001454036">
    <property type="component" value="Unassembled WGS sequence"/>
</dbReference>
<protein>
    <recommendedName>
        <fullName evidence="1">Integrase catalytic domain-containing protein</fullName>
    </recommendedName>
</protein>
<dbReference type="EMBL" id="BAABME010007061">
    <property type="protein sequence ID" value="GAA0170008.1"/>
    <property type="molecule type" value="Genomic_DNA"/>
</dbReference>
<dbReference type="Gene3D" id="3.30.420.10">
    <property type="entry name" value="Ribonuclease H-like superfamily/Ribonuclease H"/>
    <property type="match status" value="1"/>
</dbReference>
<dbReference type="PANTHER" id="PTHR37984">
    <property type="entry name" value="PROTEIN CBG26694"/>
    <property type="match status" value="1"/>
</dbReference>
<dbReference type="PROSITE" id="PS50994">
    <property type="entry name" value="INTEGRASE"/>
    <property type="match status" value="1"/>
</dbReference>
<keyword evidence="3" id="KW-1185">Reference proteome</keyword>
<dbReference type="InterPro" id="IPR050951">
    <property type="entry name" value="Retrovirus_Pol_polyprotein"/>
</dbReference>
<evidence type="ECO:0000313" key="3">
    <source>
        <dbReference type="Proteomes" id="UP001454036"/>
    </source>
</evidence>
<accession>A0AAV3R423</accession>
<sequence length="160" mass="18676">MPLRNTTTEDIEKIIWKNIITRYGIPKILVSDNGPQFDVSLLRDKCKRLGIEHRFAPVCYPQANGQLEVMNRTIFQGIKKNLFESGERWMRNFPKQVQKSDSTNFFLDCDTCQHLEGSCLIDSLYRIRKVIGPGTYELEELSGKATKHTWHGIYLKKYYV</sequence>
<name>A0AAV3R423_LITER</name>
<dbReference type="InterPro" id="IPR012337">
    <property type="entry name" value="RNaseH-like_sf"/>
</dbReference>